<dbReference type="PANTHER" id="PTHR12992:SF44">
    <property type="entry name" value="NUDIX HYDROLASE DOMAIN-CONTAINING PROTEIN"/>
    <property type="match status" value="1"/>
</dbReference>
<dbReference type="PROSITE" id="PS51462">
    <property type="entry name" value="NUDIX"/>
    <property type="match status" value="1"/>
</dbReference>
<dbReference type="AlphaFoldDB" id="A0A420HBZ1"/>
<dbReference type="GO" id="GO:0010945">
    <property type="term" value="F:coenzyme A diphosphatase activity"/>
    <property type="evidence" value="ECO:0007669"/>
    <property type="project" value="InterPro"/>
</dbReference>
<accession>A0A420HBZ1</accession>
<feature type="transmembrane region" description="Helical" evidence="1">
    <location>
        <begin position="409"/>
        <end position="429"/>
    </location>
</feature>
<name>A0A420HBZ1_9PEZI</name>
<organism evidence="3 4">
    <name type="scientific">Golovinomyces cichoracearum</name>
    <dbReference type="NCBI Taxonomy" id="62708"/>
    <lineage>
        <taxon>Eukaryota</taxon>
        <taxon>Fungi</taxon>
        <taxon>Dikarya</taxon>
        <taxon>Ascomycota</taxon>
        <taxon>Pezizomycotina</taxon>
        <taxon>Leotiomycetes</taxon>
        <taxon>Erysiphales</taxon>
        <taxon>Erysiphaceae</taxon>
        <taxon>Golovinomyces</taxon>
    </lineage>
</organism>
<sequence length="439" mass="50194">MTKDQESSQKSLIDLLCETLISISQNHYQHIENPVKCSKRASVALIIRTRPSFNHWPEDEINQSDSNIRSDIKKFFTLPWVQQGDPEIAFIKRAAREGDRWTNHVALPGGKRDSEDLDDKNVAIRETAEEIGLDLSLSDALYIGNLPDRLVQTAWGTFPIMVLCPFVFLWTKATVPPLKLQPGEVASLHWVPLRTLLSPSSRTYKYVHTSDRFLQKGGIFSRTILRYTLGLMQFSAVRLLPSESLYCSSTKEFFPKENLTKSEHKTSFISKIIGQSSTKWNDSFSRNEPLLLWGLTLGILVDFLNQLPPYNAMELWSYPTFTNYDARLIISILTMSLKRRNKSLLRIQNSSSDQSTIDTEIEKVPIKDFSFSTAQTSDQIKILQKYQQKNQSDVVGIMLDGYYDKVRRGAIIAISLRTIGALSIMFIILKKYMKIKHTN</sequence>
<evidence type="ECO:0000259" key="2">
    <source>
        <dbReference type="PROSITE" id="PS51462"/>
    </source>
</evidence>
<keyword evidence="1" id="KW-1133">Transmembrane helix</keyword>
<dbReference type="InterPro" id="IPR015797">
    <property type="entry name" value="NUDIX_hydrolase-like_dom_sf"/>
</dbReference>
<feature type="domain" description="Nudix hydrolase" evidence="2">
    <location>
        <begin position="38"/>
        <end position="214"/>
    </location>
</feature>
<keyword evidence="1" id="KW-0472">Membrane</keyword>
<evidence type="ECO:0000313" key="3">
    <source>
        <dbReference type="EMBL" id="RKF54949.1"/>
    </source>
</evidence>
<reference evidence="3 4" key="1">
    <citation type="journal article" date="2018" name="BMC Genomics">
        <title>Comparative genome analyses reveal sequence features reflecting distinct modes of host-adaptation between dicot and monocot powdery mildew.</title>
        <authorList>
            <person name="Wu Y."/>
            <person name="Ma X."/>
            <person name="Pan Z."/>
            <person name="Kale S.D."/>
            <person name="Song Y."/>
            <person name="King H."/>
            <person name="Zhang Q."/>
            <person name="Presley C."/>
            <person name="Deng X."/>
            <person name="Wei C.I."/>
            <person name="Xiao S."/>
        </authorList>
    </citation>
    <scope>NUCLEOTIDE SEQUENCE [LARGE SCALE GENOMIC DNA]</scope>
    <source>
        <strain evidence="3">UCSC1</strain>
    </source>
</reference>
<proteinExistence type="predicted"/>
<dbReference type="PANTHER" id="PTHR12992">
    <property type="entry name" value="NUDIX HYDROLASE"/>
    <property type="match status" value="1"/>
</dbReference>
<dbReference type="CDD" id="cd03426">
    <property type="entry name" value="NUDIX_CoAse_Nudt7"/>
    <property type="match status" value="1"/>
</dbReference>
<dbReference type="OrthoDB" id="407658at2759"/>
<keyword evidence="1" id="KW-0812">Transmembrane</keyword>
<dbReference type="InterPro" id="IPR045121">
    <property type="entry name" value="CoAse"/>
</dbReference>
<dbReference type="Proteomes" id="UP000285405">
    <property type="component" value="Unassembled WGS sequence"/>
</dbReference>
<dbReference type="EMBL" id="MCBR01020773">
    <property type="protein sequence ID" value="RKF54949.1"/>
    <property type="molecule type" value="Genomic_DNA"/>
</dbReference>
<protein>
    <submittedName>
        <fullName evidence="3">Uncharacterized protein C14C4.10c</fullName>
    </submittedName>
</protein>
<dbReference type="InterPro" id="IPR000086">
    <property type="entry name" value="NUDIX_hydrolase_dom"/>
</dbReference>
<comment type="caution">
    <text evidence="3">The sequence shown here is derived from an EMBL/GenBank/DDBJ whole genome shotgun (WGS) entry which is preliminary data.</text>
</comment>
<dbReference type="Pfam" id="PF00293">
    <property type="entry name" value="NUDIX"/>
    <property type="match status" value="1"/>
</dbReference>
<evidence type="ECO:0000256" key="1">
    <source>
        <dbReference type="SAM" id="Phobius"/>
    </source>
</evidence>
<dbReference type="Gene3D" id="3.90.79.10">
    <property type="entry name" value="Nucleoside Triphosphate Pyrophosphohydrolase"/>
    <property type="match status" value="1"/>
</dbReference>
<dbReference type="SUPFAM" id="SSF55811">
    <property type="entry name" value="Nudix"/>
    <property type="match status" value="1"/>
</dbReference>
<gene>
    <name evidence="3" type="ORF">GcC1_207028</name>
</gene>
<evidence type="ECO:0000313" key="4">
    <source>
        <dbReference type="Proteomes" id="UP000285405"/>
    </source>
</evidence>